<evidence type="ECO:0000313" key="3">
    <source>
        <dbReference type="Proteomes" id="UP000306196"/>
    </source>
</evidence>
<feature type="region of interest" description="Disordered" evidence="1">
    <location>
        <begin position="50"/>
        <end position="71"/>
    </location>
</feature>
<organism evidence="2 3">
    <name type="scientific">Phragmitibacter flavus</name>
    <dbReference type="NCBI Taxonomy" id="2576071"/>
    <lineage>
        <taxon>Bacteria</taxon>
        <taxon>Pseudomonadati</taxon>
        <taxon>Verrucomicrobiota</taxon>
        <taxon>Verrucomicrobiia</taxon>
        <taxon>Verrucomicrobiales</taxon>
        <taxon>Verrucomicrobiaceae</taxon>
        <taxon>Phragmitibacter</taxon>
    </lineage>
</organism>
<proteinExistence type="predicted"/>
<evidence type="ECO:0000256" key="1">
    <source>
        <dbReference type="SAM" id="MobiDB-lite"/>
    </source>
</evidence>
<accession>A0A5R8K7C3</accession>
<name>A0A5R8K7C3_9BACT</name>
<dbReference type="Proteomes" id="UP000306196">
    <property type="component" value="Unassembled WGS sequence"/>
</dbReference>
<gene>
    <name evidence="2" type="ORF">FEM03_23395</name>
</gene>
<keyword evidence="3" id="KW-1185">Reference proteome</keyword>
<dbReference type="EMBL" id="VAUV01000028">
    <property type="protein sequence ID" value="TLD68268.1"/>
    <property type="molecule type" value="Genomic_DNA"/>
</dbReference>
<comment type="caution">
    <text evidence="2">The sequence shown here is derived from an EMBL/GenBank/DDBJ whole genome shotgun (WGS) entry which is preliminary data.</text>
</comment>
<evidence type="ECO:0000313" key="2">
    <source>
        <dbReference type="EMBL" id="TLD68268.1"/>
    </source>
</evidence>
<reference evidence="2 3" key="1">
    <citation type="submission" date="2019-05" db="EMBL/GenBank/DDBJ databases">
        <title>Verrucobacter flavum gen. nov., sp. nov. a new member of the family Verrucomicrobiaceae.</title>
        <authorList>
            <person name="Szuroczki S."/>
            <person name="Abbaszade G."/>
            <person name="Szabo A."/>
            <person name="Felfoldi T."/>
            <person name="Schumann P."/>
            <person name="Boka K."/>
            <person name="Keki Z."/>
            <person name="Toumi M."/>
            <person name="Toth E."/>
        </authorList>
    </citation>
    <scope>NUCLEOTIDE SEQUENCE [LARGE SCALE GENOMIC DNA]</scope>
    <source>
        <strain evidence="2 3">MG-N-17</strain>
    </source>
</reference>
<sequence>MSTFTKSLFASLTIVLIIGAQLFGMSAGFICECHDEPLITAAAHCHGESHSHADSCDSEEDAHNHPVTEHEPNEADLQVSTIAHAPAAPVPFVAILSVDAMKFISAHPPIPSSPPLRFDRPPIPPSNAQLVTHCMVILV</sequence>
<protein>
    <submittedName>
        <fullName evidence="2">Uncharacterized protein</fullName>
    </submittedName>
</protein>
<dbReference type="AlphaFoldDB" id="A0A5R8K7C3"/>